<feature type="transmembrane region" description="Helical" evidence="7">
    <location>
        <begin position="465"/>
        <end position="482"/>
    </location>
</feature>
<evidence type="ECO:0000256" key="5">
    <source>
        <dbReference type="ARBA" id="ARBA00022989"/>
    </source>
</evidence>
<protein>
    <submittedName>
        <fullName evidence="8">Nucleoside transporter</fullName>
    </submittedName>
</protein>
<keyword evidence="6 7" id="KW-0472">Membrane</keyword>
<dbReference type="SUPFAM" id="SSF103473">
    <property type="entry name" value="MFS general substrate transporter"/>
    <property type="match status" value="1"/>
</dbReference>
<evidence type="ECO:0000256" key="2">
    <source>
        <dbReference type="ARBA" id="ARBA00007965"/>
    </source>
</evidence>
<evidence type="ECO:0000256" key="1">
    <source>
        <dbReference type="ARBA" id="ARBA00004141"/>
    </source>
</evidence>
<dbReference type="GO" id="GO:0000329">
    <property type="term" value="C:fungal-type vacuole membrane"/>
    <property type="evidence" value="ECO:0007669"/>
    <property type="project" value="TreeGrafter"/>
</dbReference>
<dbReference type="PANTHER" id="PTHR10332">
    <property type="entry name" value="EQUILIBRATIVE NUCLEOSIDE TRANSPORTER"/>
    <property type="match status" value="1"/>
</dbReference>
<gene>
    <name evidence="8" type="ORF">CI238_06102</name>
</gene>
<comment type="caution">
    <text evidence="8">The sequence shown here is derived from an EMBL/GenBank/DDBJ whole genome shotgun (WGS) entry which is preliminary data.</text>
</comment>
<dbReference type="PRINTS" id="PR01130">
    <property type="entry name" value="DERENTRNSPRT"/>
</dbReference>
<dbReference type="InterPro" id="IPR036259">
    <property type="entry name" value="MFS_trans_sf"/>
</dbReference>
<sequence length="527" mass="57646">LPVTSAAFLRRQSTLCYYCGSRGGRLQHCTGAPGSSKTYTNGSSLTRVELDPPSLIYTEDRTETRQFNMERIRELLGKHHKPDRQEYEPLAEEGRERDGSALLEGQEEVPFSWSEYIMFAWLGMAMLWAWNMFLAAAPYFHVRFQSDVWISQNFQSAILTVSTLTNLTAMLILTNIQYAASYPFRINLALLLNCIIFSLLTASTSLALDASPSAYLAFILLMVASSSWATGLIQNGAFAFAASFGRPEYMQALMAGQGVAGVLPPIAQVITVLAVPEKAAGAEDDVRSLSSSAFVYFLAAVAVSVSALVAFIPLVRRHNHIVETRMVEHMAESLTSVEEAERAARKVVSPLHLLKKLHWLAGAIFMCFAVAMFFPVFTTKILSVRYPGDEKSPTGSLFRPAAFIPLAFFAWNLGDLSGRMATILPFSLRHRPAALFAVSLARMGFLPLYLLCNIGGRGAAVNSDFFYLVIVQFLFGLTNGWLGSSCMMAAGEWVEEGEREATGGFMGLCLVAGLTTGSLLSFTIGGI</sequence>
<name>A0A161W4I3_COLIC</name>
<proteinExistence type="inferred from homology"/>
<keyword evidence="9" id="KW-1185">Reference proteome</keyword>
<keyword evidence="3" id="KW-0813">Transport</keyword>
<dbReference type="Pfam" id="PF01733">
    <property type="entry name" value="Nucleoside_tran"/>
    <property type="match status" value="1"/>
</dbReference>
<dbReference type="GO" id="GO:0034257">
    <property type="term" value="F:nicotinamide riboside transmembrane transporter activity"/>
    <property type="evidence" value="ECO:0007669"/>
    <property type="project" value="TreeGrafter"/>
</dbReference>
<comment type="similarity">
    <text evidence="2">Belongs to the SLC29A/ENT transporter (TC 2.A.57) family.</text>
</comment>
<feature type="transmembrane region" description="Helical" evidence="7">
    <location>
        <begin position="116"/>
        <end position="137"/>
    </location>
</feature>
<evidence type="ECO:0000313" key="8">
    <source>
        <dbReference type="EMBL" id="KZL82015.1"/>
    </source>
</evidence>
<feature type="transmembrane region" description="Helical" evidence="7">
    <location>
        <begin position="294"/>
        <end position="315"/>
    </location>
</feature>
<feature type="transmembrane region" description="Helical" evidence="7">
    <location>
        <begin position="435"/>
        <end position="459"/>
    </location>
</feature>
<feature type="transmembrane region" description="Helical" evidence="7">
    <location>
        <begin position="188"/>
        <end position="208"/>
    </location>
</feature>
<evidence type="ECO:0000313" key="9">
    <source>
        <dbReference type="Proteomes" id="UP000076584"/>
    </source>
</evidence>
<keyword evidence="5 7" id="KW-1133">Transmembrane helix</keyword>
<accession>A0A161W4I3</accession>
<comment type="subcellular location">
    <subcellularLocation>
        <location evidence="1">Membrane</location>
        <topology evidence="1">Multi-pass membrane protein</topology>
    </subcellularLocation>
</comment>
<reference evidence="8 9" key="1">
    <citation type="submission" date="2015-06" db="EMBL/GenBank/DDBJ databases">
        <title>Survival trade-offs in plant roots during colonization by closely related pathogenic and mutualistic fungi.</title>
        <authorList>
            <person name="Hacquard S."/>
            <person name="Kracher B."/>
            <person name="Hiruma K."/>
            <person name="Weinman A."/>
            <person name="Muench P."/>
            <person name="Garrido Oter R."/>
            <person name="Ver Loren van Themaat E."/>
            <person name="Dallerey J.-F."/>
            <person name="Damm U."/>
            <person name="Henrissat B."/>
            <person name="Lespinet O."/>
            <person name="Thon M."/>
            <person name="Kemen E."/>
            <person name="McHardy A.C."/>
            <person name="Schulze-Lefert P."/>
            <person name="O'Connell R.J."/>
        </authorList>
    </citation>
    <scope>NUCLEOTIDE SEQUENCE [LARGE SCALE GENOMIC DNA]</scope>
    <source>
        <strain evidence="8 9">MAFF 238704</strain>
    </source>
</reference>
<dbReference type="STRING" id="1573173.A0A161W4I3"/>
<organism evidence="8 9">
    <name type="scientific">Colletotrichum incanum</name>
    <name type="common">Soybean anthracnose fungus</name>
    <dbReference type="NCBI Taxonomy" id="1573173"/>
    <lineage>
        <taxon>Eukaryota</taxon>
        <taxon>Fungi</taxon>
        <taxon>Dikarya</taxon>
        <taxon>Ascomycota</taxon>
        <taxon>Pezizomycotina</taxon>
        <taxon>Sordariomycetes</taxon>
        <taxon>Hypocreomycetidae</taxon>
        <taxon>Glomerellales</taxon>
        <taxon>Glomerellaceae</taxon>
        <taxon>Colletotrichum</taxon>
        <taxon>Colletotrichum spaethianum species complex</taxon>
    </lineage>
</organism>
<dbReference type="EMBL" id="LFIW01001519">
    <property type="protein sequence ID" value="KZL82015.1"/>
    <property type="molecule type" value="Genomic_DNA"/>
</dbReference>
<dbReference type="GO" id="GO:0005886">
    <property type="term" value="C:plasma membrane"/>
    <property type="evidence" value="ECO:0007669"/>
    <property type="project" value="TreeGrafter"/>
</dbReference>
<feature type="transmembrane region" description="Helical" evidence="7">
    <location>
        <begin position="252"/>
        <end position="274"/>
    </location>
</feature>
<dbReference type="PANTHER" id="PTHR10332:SF88">
    <property type="entry name" value="EQUILIBRATIVE NUCLEOSIDE TRANSPORTER 1, ISOFORM A"/>
    <property type="match status" value="1"/>
</dbReference>
<evidence type="ECO:0000256" key="6">
    <source>
        <dbReference type="ARBA" id="ARBA00023136"/>
    </source>
</evidence>
<keyword evidence="4 7" id="KW-0812">Transmembrane</keyword>
<evidence type="ECO:0000256" key="7">
    <source>
        <dbReference type="SAM" id="Phobius"/>
    </source>
</evidence>
<evidence type="ECO:0000256" key="3">
    <source>
        <dbReference type="ARBA" id="ARBA00022448"/>
    </source>
</evidence>
<feature type="transmembrane region" description="Helical" evidence="7">
    <location>
        <begin position="157"/>
        <end position="176"/>
    </location>
</feature>
<feature type="non-terminal residue" evidence="8">
    <location>
        <position position="1"/>
    </location>
</feature>
<feature type="transmembrane region" description="Helical" evidence="7">
    <location>
        <begin position="214"/>
        <end position="240"/>
    </location>
</feature>
<dbReference type="PIRSF" id="PIRSF016379">
    <property type="entry name" value="ENT"/>
    <property type="match status" value="1"/>
</dbReference>
<feature type="transmembrane region" description="Helical" evidence="7">
    <location>
        <begin position="357"/>
        <end position="377"/>
    </location>
</feature>
<dbReference type="GO" id="GO:0015205">
    <property type="term" value="F:nucleobase transmembrane transporter activity"/>
    <property type="evidence" value="ECO:0007669"/>
    <property type="project" value="TreeGrafter"/>
</dbReference>
<feature type="transmembrane region" description="Helical" evidence="7">
    <location>
        <begin position="503"/>
        <end position="524"/>
    </location>
</feature>
<evidence type="ECO:0000256" key="4">
    <source>
        <dbReference type="ARBA" id="ARBA00022692"/>
    </source>
</evidence>
<dbReference type="AlphaFoldDB" id="A0A161W4I3"/>
<dbReference type="Proteomes" id="UP000076584">
    <property type="component" value="Unassembled WGS sequence"/>
</dbReference>
<dbReference type="InterPro" id="IPR002259">
    <property type="entry name" value="Eqnu_transpt"/>
</dbReference>